<gene>
    <name evidence="4" type="ORF">HJG63_020946</name>
</gene>
<evidence type="ECO:0000259" key="3">
    <source>
        <dbReference type="PROSITE" id="PS50804"/>
    </source>
</evidence>
<dbReference type="SUPFAM" id="SSF47353">
    <property type="entry name" value="Retrovirus capsid dimerization domain-like"/>
    <property type="match status" value="1"/>
</dbReference>
<dbReference type="Proteomes" id="UP000593571">
    <property type="component" value="Unassembled WGS sequence"/>
</dbReference>
<comment type="caution">
    <text evidence="4">The sequence shown here is derived from an EMBL/GenBank/DDBJ whole genome shotgun (WGS) entry which is preliminary data.</text>
</comment>
<dbReference type="EMBL" id="JACASE010000001">
    <property type="protein sequence ID" value="KAF6509183.1"/>
    <property type="molecule type" value="Genomic_DNA"/>
</dbReference>
<organism evidence="4 5">
    <name type="scientific">Rousettus aegyptiacus</name>
    <name type="common">Egyptian fruit bat</name>
    <name type="synonym">Pteropus aegyptiacus</name>
    <dbReference type="NCBI Taxonomy" id="9407"/>
    <lineage>
        <taxon>Eukaryota</taxon>
        <taxon>Metazoa</taxon>
        <taxon>Chordata</taxon>
        <taxon>Craniata</taxon>
        <taxon>Vertebrata</taxon>
        <taxon>Euteleostomi</taxon>
        <taxon>Mammalia</taxon>
        <taxon>Eutheria</taxon>
        <taxon>Laurasiatheria</taxon>
        <taxon>Chiroptera</taxon>
        <taxon>Yinpterochiroptera</taxon>
        <taxon>Pteropodoidea</taxon>
        <taxon>Pteropodidae</taxon>
        <taxon>Rousettinae</taxon>
        <taxon>Rousettus</taxon>
    </lineage>
</organism>
<dbReference type="GO" id="GO:0005634">
    <property type="term" value="C:nucleus"/>
    <property type="evidence" value="ECO:0007669"/>
    <property type="project" value="UniProtKB-SubCell"/>
</dbReference>
<sequence>MAVSSSKVDKPHQDSLPCGLRPESPTERKRRRADVIMLQQLLITLPTQAPTWVKLHHPRKAKKGAPLWEDMTKMFEREALLSQDADETQGESFEKEVTLGPSTTESQTWRVKQNPKS</sequence>
<name>A0A7J8KJY1_ROUAE</name>
<feature type="domain" description="SCAN box" evidence="3">
    <location>
        <begin position="18"/>
        <end position="73"/>
    </location>
</feature>
<dbReference type="PROSITE" id="PS50804">
    <property type="entry name" value="SCAN_BOX"/>
    <property type="match status" value="1"/>
</dbReference>
<keyword evidence="1" id="KW-0539">Nucleus</keyword>
<evidence type="ECO:0000313" key="5">
    <source>
        <dbReference type="Proteomes" id="UP000593571"/>
    </source>
</evidence>
<protein>
    <submittedName>
        <fullName evidence="4">ZFP69 zinc finger protein B</fullName>
    </submittedName>
</protein>
<feature type="region of interest" description="Disordered" evidence="2">
    <location>
        <begin position="82"/>
        <end position="117"/>
    </location>
</feature>
<feature type="region of interest" description="Disordered" evidence="2">
    <location>
        <begin position="1"/>
        <end position="30"/>
    </location>
</feature>
<keyword evidence="5" id="KW-1185">Reference proteome</keyword>
<proteinExistence type="predicted"/>
<dbReference type="InterPro" id="IPR003309">
    <property type="entry name" value="SCAN_dom"/>
</dbReference>
<evidence type="ECO:0000313" key="4">
    <source>
        <dbReference type="EMBL" id="KAF6509183.1"/>
    </source>
</evidence>
<evidence type="ECO:0000256" key="1">
    <source>
        <dbReference type="PROSITE-ProRule" id="PRU00187"/>
    </source>
</evidence>
<reference evidence="4 5" key="1">
    <citation type="journal article" date="2020" name="Nature">
        <title>Six reference-quality genomes reveal evolution of bat adaptations.</title>
        <authorList>
            <person name="Jebb D."/>
            <person name="Huang Z."/>
            <person name="Pippel M."/>
            <person name="Hughes G.M."/>
            <person name="Lavrichenko K."/>
            <person name="Devanna P."/>
            <person name="Winkler S."/>
            <person name="Jermiin L.S."/>
            <person name="Skirmuntt E.C."/>
            <person name="Katzourakis A."/>
            <person name="Burkitt-Gray L."/>
            <person name="Ray D.A."/>
            <person name="Sullivan K.A.M."/>
            <person name="Roscito J.G."/>
            <person name="Kirilenko B.M."/>
            <person name="Davalos L.M."/>
            <person name="Corthals A.P."/>
            <person name="Power M.L."/>
            <person name="Jones G."/>
            <person name="Ransome R.D."/>
            <person name="Dechmann D.K.N."/>
            <person name="Locatelli A.G."/>
            <person name="Puechmaille S.J."/>
            <person name="Fedrigo O."/>
            <person name="Jarvis E.D."/>
            <person name="Hiller M."/>
            <person name="Vernes S.C."/>
            <person name="Myers E.W."/>
            <person name="Teeling E.C."/>
        </authorList>
    </citation>
    <scope>NUCLEOTIDE SEQUENCE [LARGE SCALE GENOMIC DNA]</scope>
    <source>
        <strain evidence="4">MRouAeg1</strain>
        <tissue evidence="4">Muscle</tissue>
    </source>
</reference>
<feature type="compositionally biased region" description="Polar residues" evidence="2">
    <location>
        <begin position="100"/>
        <end position="117"/>
    </location>
</feature>
<evidence type="ECO:0000256" key="2">
    <source>
        <dbReference type="SAM" id="MobiDB-lite"/>
    </source>
</evidence>
<accession>A0A7J8KJY1</accession>
<dbReference type="AlphaFoldDB" id="A0A7J8KJY1"/>
<comment type="subcellular location">
    <subcellularLocation>
        <location evidence="1">Nucleus</location>
    </subcellularLocation>
</comment>